<dbReference type="Pfam" id="PF13456">
    <property type="entry name" value="RVT_3"/>
    <property type="match status" value="1"/>
</dbReference>
<dbReference type="GO" id="GO:0004523">
    <property type="term" value="F:RNA-DNA hybrid ribonuclease activity"/>
    <property type="evidence" value="ECO:0007669"/>
    <property type="project" value="InterPro"/>
</dbReference>
<organism evidence="2 3">
    <name type="scientific">Dendrobium catenatum</name>
    <dbReference type="NCBI Taxonomy" id="906689"/>
    <lineage>
        <taxon>Eukaryota</taxon>
        <taxon>Viridiplantae</taxon>
        <taxon>Streptophyta</taxon>
        <taxon>Embryophyta</taxon>
        <taxon>Tracheophyta</taxon>
        <taxon>Spermatophyta</taxon>
        <taxon>Magnoliopsida</taxon>
        <taxon>Liliopsida</taxon>
        <taxon>Asparagales</taxon>
        <taxon>Orchidaceae</taxon>
        <taxon>Epidendroideae</taxon>
        <taxon>Malaxideae</taxon>
        <taxon>Dendrobiinae</taxon>
        <taxon>Dendrobium</taxon>
    </lineage>
</organism>
<dbReference type="GO" id="GO:0003676">
    <property type="term" value="F:nucleic acid binding"/>
    <property type="evidence" value="ECO:0007669"/>
    <property type="project" value="InterPro"/>
</dbReference>
<dbReference type="AlphaFoldDB" id="A0A2I0V770"/>
<dbReference type="InterPro" id="IPR012337">
    <property type="entry name" value="RNaseH-like_sf"/>
</dbReference>
<dbReference type="Proteomes" id="UP000233837">
    <property type="component" value="Unassembled WGS sequence"/>
</dbReference>
<accession>A0A2I0V770</accession>
<dbReference type="InterPro" id="IPR053151">
    <property type="entry name" value="RNase_H-like"/>
</dbReference>
<evidence type="ECO:0000259" key="1">
    <source>
        <dbReference type="Pfam" id="PF13456"/>
    </source>
</evidence>
<dbReference type="PANTHER" id="PTHR47723">
    <property type="entry name" value="OS05G0353850 PROTEIN"/>
    <property type="match status" value="1"/>
</dbReference>
<protein>
    <submittedName>
        <fullName evidence="2">Ribonuclease H protein</fullName>
    </submittedName>
</protein>
<keyword evidence="3" id="KW-1185">Reference proteome</keyword>
<dbReference type="EMBL" id="KZ504137">
    <property type="protein sequence ID" value="PKU59251.1"/>
    <property type="molecule type" value="Genomic_DNA"/>
</dbReference>
<dbReference type="InterPro" id="IPR002156">
    <property type="entry name" value="RNaseH_domain"/>
</dbReference>
<dbReference type="CDD" id="cd06222">
    <property type="entry name" value="RNase_H_like"/>
    <property type="match status" value="1"/>
</dbReference>
<evidence type="ECO:0000313" key="2">
    <source>
        <dbReference type="EMBL" id="PKU59251.1"/>
    </source>
</evidence>
<dbReference type="SUPFAM" id="SSF53098">
    <property type="entry name" value="Ribonuclease H-like"/>
    <property type="match status" value="1"/>
</dbReference>
<dbReference type="InterPro" id="IPR044730">
    <property type="entry name" value="RNase_H-like_dom_plant"/>
</dbReference>
<name>A0A2I0V770_9ASPA</name>
<sequence>MKRLKLNPKIELFWWRLYNNAIPSNFLLANRRIGSFYGCPRCCELVEDNNHIGGQCVKIRKVIALINEWGLYIPVYQCFEDCLEGLQKLIGKEDLAANLYCTVVWMVWKSRCKLIHTGKEDSDNSIAANVISYAVQSNFLNFQLENWDTNQLRLSSHWHPPPPGWIKINVDGALKKNYRAGVGGVARDDKGRFLLAFGNTLQQWDAAQTELCAVLFLKNVVKEWMFEAQGVIIEGDNRNIINLLQKSIKNWKVSRAIEDSLAFLLDFKQVVFSYSSRIGNNLADICANLSLEGSFLWEDLLDNSIPPSFLHCLKEECDALGGS</sequence>
<reference evidence="2 3" key="1">
    <citation type="journal article" date="2016" name="Sci. Rep.">
        <title>The Dendrobium catenatum Lindl. genome sequence provides insights into polysaccharide synthase, floral development and adaptive evolution.</title>
        <authorList>
            <person name="Zhang G.Q."/>
            <person name="Xu Q."/>
            <person name="Bian C."/>
            <person name="Tsai W.C."/>
            <person name="Yeh C.M."/>
            <person name="Liu K.W."/>
            <person name="Yoshida K."/>
            <person name="Zhang L.S."/>
            <person name="Chang S.B."/>
            <person name="Chen F."/>
            <person name="Shi Y."/>
            <person name="Su Y.Y."/>
            <person name="Zhang Y.Q."/>
            <person name="Chen L.J."/>
            <person name="Yin Y."/>
            <person name="Lin M."/>
            <person name="Huang H."/>
            <person name="Deng H."/>
            <person name="Wang Z.W."/>
            <person name="Zhu S.L."/>
            <person name="Zhao X."/>
            <person name="Deng C."/>
            <person name="Niu S.C."/>
            <person name="Huang J."/>
            <person name="Wang M."/>
            <person name="Liu G.H."/>
            <person name="Yang H.J."/>
            <person name="Xiao X.J."/>
            <person name="Hsiao Y.Y."/>
            <person name="Wu W.L."/>
            <person name="Chen Y.Y."/>
            <person name="Mitsuda N."/>
            <person name="Ohme-Takagi M."/>
            <person name="Luo Y.B."/>
            <person name="Van de Peer Y."/>
            <person name="Liu Z.J."/>
        </authorList>
    </citation>
    <scope>NUCLEOTIDE SEQUENCE [LARGE SCALE GENOMIC DNA]</scope>
    <source>
        <tissue evidence="2">The whole plant</tissue>
    </source>
</reference>
<feature type="domain" description="RNase H type-1" evidence="1">
    <location>
        <begin position="169"/>
        <end position="289"/>
    </location>
</feature>
<proteinExistence type="predicted"/>
<evidence type="ECO:0000313" key="3">
    <source>
        <dbReference type="Proteomes" id="UP000233837"/>
    </source>
</evidence>
<reference evidence="2 3" key="2">
    <citation type="journal article" date="2017" name="Nature">
        <title>The Apostasia genome and the evolution of orchids.</title>
        <authorList>
            <person name="Zhang G.Q."/>
            <person name="Liu K.W."/>
            <person name="Li Z."/>
            <person name="Lohaus R."/>
            <person name="Hsiao Y.Y."/>
            <person name="Niu S.C."/>
            <person name="Wang J.Y."/>
            <person name="Lin Y.C."/>
            <person name="Xu Q."/>
            <person name="Chen L.J."/>
            <person name="Yoshida K."/>
            <person name="Fujiwara S."/>
            <person name="Wang Z.W."/>
            <person name="Zhang Y.Q."/>
            <person name="Mitsuda N."/>
            <person name="Wang M."/>
            <person name="Liu G.H."/>
            <person name="Pecoraro L."/>
            <person name="Huang H.X."/>
            <person name="Xiao X.J."/>
            <person name="Lin M."/>
            <person name="Wu X.Y."/>
            <person name="Wu W.L."/>
            <person name="Chen Y.Y."/>
            <person name="Chang S.B."/>
            <person name="Sakamoto S."/>
            <person name="Ohme-Takagi M."/>
            <person name="Yagi M."/>
            <person name="Zeng S.J."/>
            <person name="Shen C.Y."/>
            <person name="Yeh C.M."/>
            <person name="Luo Y.B."/>
            <person name="Tsai W.C."/>
            <person name="Van de Peer Y."/>
            <person name="Liu Z.J."/>
        </authorList>
    </citation>
    <scope>NUCLEOTIDE SEQUENCE [LARGE SCALE GENOMIC DNA]</scope>
    <source>
        <tissue evidence="2">The whole plant</tissue>
    </source>
</reference>
<dbReference type="Gene3D" id="3.30.420.10">
    <property type="entry name" value="Ribonuclease H-like superfamily/Ribonuclease H"/>
    <property type="match status" value="1"/>
</dbReference>
<dbReference type="InterPro" id="IPR036397">
    <property type="entry name" value="RNaseH_sf"/>
</dbReference>
<dbReference type="PANTHER" id="PTHR47723:SF19">
    <property type="entry name" value="POLYNUCLEOTIDYL TRANSFERASE, RIBONUCLEASE H-LIKE SUPERFAMILY PROTEIN"/>
    <property type="match status" value="1"/>
</dbReference>
<gene>
    <name evidence="2" type="ORF">MA16_Dca021673</name>
</gene>